<dbReference type="EMBL" id="CM043026">
    <property type="protein sequence ID" value="KAI4590318.1"/>
    <property type="molecule type" value="Genomic_DNA"/>
</dbReference>
<proteinExistence type="predicted"/>
<gene>
    <name evidence="1" type="ORF">MJG53_001367</name>
</gene>
<reference evidence="1" key="1">
    <citation type="submission" date="2022-03" db="EMBL/GenBank/DDBJ databases">
        <title>Genomic analyses of argali, domestic sheep and their hybrids provide insights into chromosomal evolution, heterosis and genetic basis of agronomic traits.</title>
        <authorList>
            <person name="Li M."/>
        </authorList>
    </citation>
    <scope>NUCLEOTIDE SEQUENCE</scope>
    <source>
        <strain evidence="1">F1 hybrid</strain>
    </source>
</reference>
<comment type="caution">
    <text evidence="1">The sequence shown here is derived from an EMBL/GenBank/DDBJ whole genome shotgun (WGS) entry which is preliminary data.</text>
</comment>
<accession>A0ACB9VL34</accession>
<evidence type="ECO:0000313" key="2">
    <source>
        <dbReference type="Proteomes" id="UP001057279"/>
    </source>
</evidence>
<protein>
    <submittedName>
        <fullName evidence="1">Uncharacterized protein</fullName>
    </submittedName>
</protein>
<name>A0ACB9VL34_9CETA</name>
<keyword evidence="2" id="KW-1185">Reference proteome</keyword>
<dbReference type="Proteomes" id="UP001057279">
    <property type="component" value="Linkage Group LG01"/>
</dbReference>
<evidence type="ECO:0000313" key="1">
    <source>
        <dbReference type="EMBL" id="KAI4590318.1"/>
    </source>
</evidence>
<sequence length="228" mass="26246">MQGHMPARHDQQILCYTQVVFQHHSTSKRLTLTLFSEMDTLPTHPLCFHSQLQLQQDQERKGSTQGYVWEFHTIMTGKRNDQKIWRVFKVPQTTHLKVPSKTQAIDMERVAAFCPWKVVQWKRSSMSSYQQKQPFTPPPKPEQQQVKQPCQPPPPPQKPFVPIIEEPCLPKVPQLDNTKVPEQGYSTLPEPCPIKDPEPVYTNVPQPGNTKVPEACIPGPNQKKDNQK</sequence>
<organism evidence="1 2">
    <name type="scientific">Ovis ammon polii x Ovis aries</name>
    <dbReference type="NCBI Taxonomy" id="2918886"/>
    <lineage>
        <taxon>Eukaryota</taxon>
        <taxon>Metazoa</taxon>
        <taxon>Chordata</taxon>
        <taxon>Craniata</taxon>
        <taxon>Vertebrata</taxon>
        <taxon>Euteleostomi</taxon>
        <taxon>Mammalia</taxon>
        <taxon>Eutheria</taxon>
        <taxon>Laurasiatheria</taxon>
        <taxon>Artiodactyla</taxon>
        <taxon>Ruminantia</taxon>
        <taxon>Pecora</taxon>
        <taxon>Bovidae</taxon>
        <taxon>Caprinae</taxon>
        <taxon>Ovis</taxon>
    </lineage>
</organism>